<comment type="similarity">
    <text evidence="16 17">Belongs to the NqrC family.</text>
</comment>
<dbReference type="PIRSF" id="PIRSF009437">
    <property type="entry name" value="NQR-1_subunit_C"/>
    <property type="match status" value="1"/>
</dbReference>
<comment type="caution">
    <text evidence="19">The sequence shown here is derived from an EMBL/GenBank/DDBJ whole genome shotgun (WGS) entry which is preliminary data.</text>
</comment>
<name>A0A6I0CSP7_BRUAN</name>
<dbReference type="RefSeq" id="WP_112585285.1">
    <property type="nucleotide sequence ID" value="NZ_WBWR01000009.1"/>
</dbReference>
<keyword evidence="5 16" id="KW-0285">Flavoprotein</keyword>
<protein>
    <recommendedName>
        <fullName evidence="16 17">Na(+)-translocating NADH-quinone reductase subunit C</fullName>
        <shortName evidence="16 17">Na(+)-NQR subunit C</shortName>
        <shortName evidence="16 17">Na(+)-translocating NQR subunit C</shortName>
        <ecNumber evidence="16 17">7.2.1.1</ecNumber>
    </recommendedName>
    <alternativeName>
        <fullName evidence="16 17">NQR complex subunit C</fullName>
    </alternativeName>
    <alternativeName>
        <fullName evidence="16 17">NQR-1 subunit C</fullName>
    </alternativeName>
</protein>
<keyword evidence="15 16" id="KW-0739">Sodium transport</keyword>
<comment type="catalytic activity">
    <reaction evidence="16 17">
        <text>a ubiquinone + n Na(+)(in) + NADH + H(+) = a ubiquinol + n Na(+)(out) + NAD(+)</text>
        <dbReference type="Rhea" id="RHEA:47748"/>
        <dbReference type="Rhea" id="RHEA-COMP:9565"/>
        <dbReference type="Rhea" id="RHEA-COMP:9566"/>
        <dbReference type="ChEBI" id="CHEBI:15378"/>
        <dbReference type="ChEBI" id="CHEBI:16389"/>
        <dbReference type="ChEBI" id="CHEBI:17976"/>
        <dbReference type="ChEBI" id="CHEBI:29101"/>
        <dbReference type="ChEBI" id="CHEBI:57540"/>
        <dbReference type="ChEBI" id="CHEBI:57945"/>
        <dbReference type="EC" id="7.2.1.1"/>
    </reaction>
</comment>
<sequence length="272" mass="28926">MADTPPGSRRSGLWRGFLDRPNTDRVKTIGMSLLVAIGCGVTVSVATVTLRPIQQANIAAQQQGRMVAMLENLPGIGEILKESGASGVETLVIDLASGTVAADIDPASFDQRAAAADTERSTTVPRADDLAGLGRRENHALVYLLRRGDDLALVVLPVRGAGYQSTIRAYLALEADLDTVAAFTVYEQGETPGLGARIAEDGWQAQWAGKRIFDDGDFAISVVRGNASGPYEVDGISGASVTGYAISDMLEFWMSEHGFGPFLDKLKKGEIR</sequence>
<keyword evidence="3" id="KW-0997">Cell inner membrane</keyword>
<feature type="domain" description="FMN-binding" evidence="18">
    <location>
        <begin position="162"/>
        <end position="257"/>
    </location>
</feature>
<evidence type="ECO:0000256" key="2">
    <source>
        <dbReference type="ARBA" id="ARBA00022475"/>
    </source>
</evidence>
<dbReference type="EMBL" id="WBWS01000022">
    <property type="protein sequence ID" value="KAB2764498.1"/>
    <property type="molecule type" value="Genomic_DNA"/>
</dbReference>
<comment type="caution">
    <text evidence="16">The residue potentially involved in the covalent binding of FMN is a Ser instead of a Thr.</text>
</comment>
<evidence type="ECO:0000256" key="11">
    <source>
        <dbReference type="ARBA" id="ARBA00023053"/>
    </source>
</evidence>
<evidence type="ECO:0000313" key="19">
    <source>
        <dbReference type="EMBL" id="KAB2764498.1"/>
    </source>
</evidence>
<keyword evidence="7 16" id="KW-0812">Transmembrane</keyword>
<keyword evidence="10 16" id="KW-0520">NAD</keyword>
<dbReference type="GO" id="GO:0005886">
    <property type="term" value="C:plasma membrane"/>
    <property type="evidence" value="ECO:0007669"/>
    <property type="project" value="UniProtKB-SubCell"/>
</dbReference>
<dbReference type="GO" id="GO:0010181">
    <property type="term" value="F:FMN binding"/>
    <property type="evidence" value="ECO:0007669"/>
    <property type="project" value="UniProtKB-UniRule"/>
</dbReference>
<evidence type="ECO:0000256" key="1">
    <source>
        <dbReference type="ARBA" id="ARBA00022448"/>
    </source>
</evidence>
<evidence type="ECO:0000313" key="20">
    <source>
        <dbReference type="Proteomes" id="UP000481876"/>
    </source>
</evidence>
<keyword evidence="12 16" id="KW-0406">Ion transport</keyword>
<dbReference type="HAMAP" id="MF_00427">
    <property type="entry name" value="NqrC"/>
    <property type="match status" value="1"/>
</dbReference>
<reference evidence="19 20" key="1">
    <citation type="submission" date="2019-09" db="EMBL/GenBank/DDBJ databases">
        <title>Taxonomic organization of the family Brucellaceae based on a phylogenomic approach.</title>
        <authorList>
            <person name="Leclercq S."/>
            <person name="Cloeckaert A."/>
            <person name="Zygmunt M.S."/>
        </authorList>
    </citation>
    <scope>NUCLEOTIDE SEQUENCE [LARGE SCALE GENOMIC DNA]</scope>
    <source>
        <strain evidence="19 20">LMG 3313</strain>
    </source>
</reference>
<evidence type="ECO:0000256" key="17">
    <source>
        <dbReference type="PIRNR" id="PIRNR009437"/>
    </source>
</evidence>
<keyword evidence="1 16" id="KW-0813">Transport</keyword>
<evidence type="ECO:0000256" key="15">
    <source>
        <dbReference type="ARBA" id="ARBA00023201"/>
    </source>
</evidence>
<feature type="transmembrane region" description="Helical" evidence="16">
    <location>
        <begin position="29"/>
        <end position="50"/>
    </location>
</feature>
<keyword evidence="9 16" id="KW-1133">Transmembrane helix</keyword>
<evidence type="ECO:0000256" key="4">
    <source>
        <dbReference type="ARBA" id="ARBA00022553"/>
    </source>
</evidence>
<comment type="caution">
    <text evidence="16">Lacks conserved residue(s) required for the propagation of feature annotation.</text>
</comment>
<dbReference type="NCBIfam" id="TIGR01938">
    <property type="entry name" value="nqrC"/>
    <property type="match status" value="1"/>
</dbReference>
<organism evidence="19 20">
    <name type="scientific">Brucella anthropi</name>
    <name type="common">Ochrobactrum anthropi</name>
    <dbReference type="NCBI Taxonomy" id="529"/>
    <lineage>
        <taxon>Bacteria</taxon>
        <taxon>Pseudomonadati</taxon>
        <taxon>Pseudomonadota</taxon>
        <taxon>Alphaproteobacteria</taxon>
        <taxon>Hyphomicrobiales</taxon>
        <taxon>Brucellaceae</taxon>
        <taxon>Brucella/Ochrobactrum group</taxon>
        <taxon>Brucella</taxon>
    </lineage>
</organism>
<evidence type="ECO:0000256" key="13">
    <source>
        <dbReference type="ARBA" id="ARBA00023075"/>
    </source>
</evidence>
<evidence type="ECO:0000256" key="8">
    <source>
        <dbReference type="ARBA" id="ARBA00022967"/>
    </source>
</evidence>
<dbReference type="Pfam" id="PF04205">
    <property type="entry name" value="FMN_bind"/>
    <property type="match status" value="1"/>
</dbReference>
<proteinExistence type="inferred from homology"/>
<dbReference type="PANTHER" id="PTHR37838:SF1">
    <property type="entry name" value="NA(+)-TRANSLOCATING NADH-QUINONE REDUCTASE SUBUNIT C"/>
    <property type="match status" value="1"/>
</dbReference>
<dbReference type="PANTHER" id="PTHR37838">
    <property type="entry name" value="NA(+)-TRANSLOCATING NADH-QUINONE REDUCTASE SUBUNIT C"/>
    <property type="match status" value="1"/>
</dbReference>
<evidence type="ECO:0000259" key="18">
    <source>
        <dbReference type="SMART" id="SM00900"/>
    </source>
</evidence>
<dbReference type="GO" id="GO:0016655">
    <property type="term" value="F:oxidoreductase activity, acting on NAD(P)H, quinone or similar compound as acceptor"/>
    <property type="evidence" value="ECO:0007669"/>
    <property type="project" value="UniProtKB-UniRule"/>
</dbReference>
<evidence type="ECO:0000256" key="16">
    <source>
        <dbReference type="HAMAP-Rule" id="MF_00427"/>
    </source>
</evidence>
<evidence type="ECO:0000256" key="5">
    <source>
        <dbReference type="ARBA" id="ARBA00022630"/>
    </source>
</evidence>
<gene>
    <name evidence="16 19" type="primary">nqrC</name>
    <name evidence="19" type="ORF">F9L04_19460</name>
</gene>
<dbReference type="GO" id="GO:0006814">
    <property type="term" value="P:sodium ion transport"/>
    <property type="evidence" value="ECO:0007669"/>
    <property type="project" value="UniProtKB-UniRule"/>
</dbReference>
<dbReference type="Proteomes" id="UP000481876">
    <property type="component" value="Unassembled WGS sequence"/>
</dbReference>
<keyword evidence="2 16" id="KW-1003">Cell membrane</keyword>
<evidence type="ECO:0000256" key="10">
    <source>
        <dbReference type="ARBA" id="ARBA00023027"/>
    </source>
</evidence>
<comment type="cofactor">
    <cofactor evidence="16 17">
        <name>FMN</name>
        <dbReference type="ChEBI" id="CHEBI:58210"/>
    </cofactor>
</comment>
<keyword evidence="4 16" id="KW-0597">Phosphoprotein</keyword>
<keyword evidence="14 16" id="KW-0472">Membrane</keyword>
<comment type="function">
    <text evidence="16">NQR complex catalyzes the reduction of ubiquinone-1 to ubiquinol by two successive reactions, coupled with the transport of Na(+) ions from the cytoplasm to the periplasm. NqrA to NqrE are probably involved in the second step, the conversion of ubisemiquinone to ubiquinol.</text>
</comment>
<keyword evidence="8 16" id="KW-1278">Translocase</keyword>
<evidence type="ECO:0000256" key="7">
    <source>
        <dbReference type="ARBA" id="ARBA00022692"/>
    </source>
</evidence>
<keyword evidence="13 16" id="KW-0830">Ubiquinone</keyword>
<dbReference type="EC" id="7.2.1.1" evidence="16 17"/>
<dbReference type="AlphaFoldDB" id="A0A6I0CSP7"/>
<comment type="subunit">
    <text evidence="16 17">Composed of six subunits; NqrA, NqrB, NqrC, NqrD, NqrE and NqrF.</text>
</comment>
<evidence type="ECO:0000256" key="6">
    <source>
        <dbReference type="ARBA" id="ARBA00022643"/>
    </source>
</evidence>
<dbReference type="InterPro" id="IPR010204">
    <property type="entry name" value="NqrC"/>
</dbReference>
<evidence type="ECO:0000256" key="14">
    <source>
        <dbReference type="ARBA" id="ARBA00023136"/>
    </source>
</evidence>
<feature type="modified residue" description="FMN phosphoryl serine" evidence="16">
    <location>
        <position position="240"/>
    </location>
</feature>
<evidence type="ECO:0000256" key="9">
    <source>
        <dbReference type="ARBA" id="ARBA00022989"/>
    </source>
</evidence>
<dbReference type="InterPro" id="IPR007329">
    <property type="entry name" value="FMN-bd"/>
</dbReference>
<comment type="subcellular location">
    <subcellularLocation>
        <location evidence="16">Cell membrane</location>
        <topology evidence="16">Single-pass membrane protein</topology>
    </subcellularLocation>
</comment>
<dbReference type="SMART" id="SM00900">
    <property type="entry name" value="FMN_bind"/>
    <property type="match status" value="1"/>
</dbReference>
<evidence type="ECO:0000256" key="12">
    <source>
        <dbReference type="ARBA" id="ARBA00023065"/>
    </source>
</evidence>
<keyword evidence="6 16" id="KW-0288">FMN</keyword>
<accession>A0A6I0CSP7</accession>
<keyword evidence="11 16" id="KW-0915">Sodium</keyword>
<evidence type="ECO:0000256" key="3">
    <source>
        <dbReference type="ARBA" id="ARBA00022519"/>
    </source>
</evidence>